<dbReference type="PANTHER" id="PTHR21310">
    <property type="entry name" value="AMINOGLYCOSIDE PHOSPHOTRANSFERASE-RELATED-RELATED"/>
    <property type="match status" value="1"/>
</dbReference>
<dbReference type="InterPro" id="IPR002575">
    <property type="entry name" value="Aminoglycoside_PTrfase"/>
</dbReference>
<dbReference type="RefSeq" id="WP_203725581.1">
    <property type="nucleotide sequence ID" value="NZ_BAAATX010000015.1"/>
</dbReference>
<evidence type="ECO:0000313" key="3">
    <source>
        <dbReference type="Proteomes" id="UP000637628"/>
    </source>
</evidence>
<dbReference type="InterPro" id="IPR051678">
    <property type="entry name" value="AGP_Transferase"/>
</dbReference>
<dbReference type="Gene3D" id="3.30.200.20">
    <property type="entry name" value="Phosphorylase Kinase, domain 1"/>
    <property type="match status" value="1"/>
</dbReference>
<dbReference type="CDD" id="cd05155">
    <property type="entry name" value="APH_ChoK_like_1"/>
    <property type="match status" value="1"/>
</dbReference>
<evidence type="ECO:0000259" key="1">
    <source>
        <dbReference type="Pfam" id="PF01636"/>
    </source>
</evidence>
<dbReference type="InterPro" id="IPR011009">
    <property type="entry name" value="Kinase-like_dom_sf"/>
</dbReference>
<dbReference type="SUPFAM" id="SSF56112">
    <property type="entry name" value="Protein kinase-like (PK-like)"/>
    <property type="match status" value="1"/>
</dbReference>
<gene>
    <name evidence="2" type="ORF">Adu01nite_12780</name>
</gene>
<organism evidence="2 3">
    <name type="scientific">Paractinoplanes durhamensis</name>
    <dbReference type="NCBI Taxonomy" id="113563"/>
    <lineage>
        <taxon>Bacteria</taxon>
        <taxon>Bacillati</taxon>
        <taxon>Actinomycetota</taxon>
        <taxon>Actinomycetes</taxon>
        <taxon>Micromonosporales</taxon>
        <taxon>Micromonosporaceae</taxon>
        <taxon>Paractinoplanes</taxon>
    </lineage>
</organism>
<proteinExistence type="predicted"/>
<dbReference type="Pfam" id="PF01636">
    <property type="entry name" value="APH"/>
    <property type="match status" value="1"/>
</dbReference>
<name>A0ABQ3YQR5_9ACTN</name>
<keyword evidence="3" id="KW-1185">Reference proteome</keyword>
<evidence type="ECO:0000313" key="2">
    <source>
        <dbReference type="EMBL" id="GID99927.1"/>
    </source>
</evidence>
<dbReference type="PANTHER" id="PTHR21310:SF42">
    <property type="entry name" value="BIFUNCTIONAL AAC_APH"/>
    <property type="match status" value="1"/>
</dbReference>
<comment type="caution">
    <text evidence="2">The sequence shown here is derived from an EMBL/GenBank/DDBJ whole genome shotgun (WGS) entry which is preliminary data.</text>
</comment>
<protein>
    <submittedName>
        <fullName evidence="2">Phosphotransferase</fullName>
    </submittedName>
</protein>
<feature type="domain" description="Aminoglycoside phosphotransferase" evidence="1">
    <location>
        <begin position="36"/>
        <end position="251"/>
    </location>
</feature>
<dbReference type="Gene3D" id="3.90.1200.10">
    <property type="match status" value="1"/>
</dbReference>
<dbReference type="EMBL" id="BOML01000012">
    <property type="protein sequence ID" value="GID99927.1"/>
    <property type="molecule type" value="Genomic_DNA"/>
</dbReference>
<sequence length="285" mass="30867">MKLRDGELDITAGLARGLVDRQFPGWAGLPLRPVPDGGTDNVMFRLGEDLVVRLPRMPHGGDTVRMEHRWLPYLAPRLPLAIPEPVGLGSPGVGYPLPWSVYRWRPGDHRAGDLGDTARALGGFVAALQKVPVPAGAPAAYRGGSYRGADDGVQAALRDLDVPGAAPVWRAALDLPGWERPPVWVHSDLLPTNVLFRAGRLDAVIDFGCAGVGDPACDLMAAWAILDPASRPVFRAQLDVDDVTWERGRGWALVFGLGAWHYYLTRKPGFAALGRRTVEQVLMTP</sequence>
<reference evidence="2 3" key="1">
    <citation type="submission" date="2021-01" db="EMBL/GenBank/DDBJ databases">
        <title>Whole genome shotgun sequence of Actinoplanes durhamensis NBRC 14914.</title>
        <authorList>
            <person name="Komaki H."/>
            <person name="Tamura T."/>
        </authorList>
    </citation>
    <scope>NUCLEOTIDE SEQUENCE [LARGE SCALE GENOMIC DNA]</scope>
    <source>
        <strain evidence="2 3">NBRC 14914</strain>
    </source>
</reference>
<dbReference type="Proteomes" id="UP000637628">
    <property type="component" value="Unassembled WGS sequence"/>
</dbReference>
<accession>A0ABQ3YQR5</accession>